<organism evidence="5 6">
    <name type="scientific">Oxalicibacterium solurbis</name>
    <dbReference type="NCBI Taxonomy" id="69280"/>
    <lineage>
        <taxon>Bacteria</taxon>
        <taxon>Pseudomonadati</taxon>
        <taxon>Pseudomonadota</taxon>
        <taxon>Betaproteobacteria</taxon>
        <taxon>Burkholderiales</taxon>
        <taxon>Oxalobacteraceae</taxon>
        <taxon>Oxalicibacterium</taxon>
    </lineage>
</organism>
<evidence type="ECO:0000256" key="4">
    <source>
        <dbReference type="SAM" id="SignalP"/>
    </source>
</evidence>
<dbReference type="PROSITE" id="PS50088">
    <property type="entry name" value="ANK_REPEAT"/>
    <property type="match status" value="3"/>
</dbReference>
<reference evidence="5" key="2">
    <citation type="submission" date="2020-09" db="EMBL/GenBank/DDBJ databases">
        <authorList>
            <person name="Sun Q."/>
            <person name="Sedlacek I."/>
        </authorList>
    </citation>
    <scope>NUCLEOTIDE SEQUENCE</scope>
    <source>
        <strain evidence="5">CCM 7664</strain>
    </source>
</reference>
<name>A0A8J3B442_9BURK</name>
<evidence type="ECO:0000256" key="1">
    <source>
        <dbReference type="ARBA" id="ARBA00022737"/>
    </source>
</evidence>
<dbReference type="SMART" id="SM00248">
    <property type="entry name" value="ANK"/>
    <property type="match status" value="5"/>
</dbReference>
<dbReference type="PANTHER" id="PTHR24198">
    <property type="entry name" value="ANKYRIN REPEAT AND PROTEIN KINASE DOMAIN-CONTAINING PROTEIN"/>
    <property type="match status" value="1"/>
</dbReference>
<dbReference type="EMBL" id="BMDP01000002">
    <property type="protein sequence ID" value="GGI54645.1"/>
    <property type="molecule type" value="Genomic_DNA"/>
</dbReference>
<feature type="repeat" description="ANK" evidence="3">
    <location>
        <begin position="171"/>
        <end position="203"/>
    </location>
</feature>
<dbReference type="PRINTS" id="PR01415">
    <property type="entry name" value="ANKYRIN"/>
</dbReference>
<evidence type="ECO:0000256" key="2">
    <source>
        <dbReference type="ARBA" id="ARBA00023043"/>
    </source>
</evidence>
<feature type="repeat" description="ANK" evidence="3">
    <location>
        <begin position="138"/>
        <end position="170"/>
    </location>
</feature>
<gene>
    <name evidence="5" type="ORF">GCM10011430_18190</name>
</gene>
<sequence>MMMVSAPIVSALTGGMRRVFLAFLVSLALLAFTAMPAHAGSYDDYFQAAQNDDADTIKDLLRRGFDPNTVEPDRGDTGMILALRENSMKVFKLLLDAPGTDINYGIKNGDTALMIAAYKANREAVRLLLAKGAQVNRSGWAPLHYAAAAGDNEIVQMLVDKNADLDAKSPNNTTPIMMAARGGHILTVKLLLDAGADATLKNDAGMTAIDFAQQGGHKDIVEGLTYRLKKAGKL</sequence>
<dbReference type="Pfam" id="PF13637">
    <property type="entry name" value="Ank_4"/>
    <property type="match status" value="1"/>
</dbReference>
<accession>A0A8J3B442</accession>
<keyword evidence="2 3" id="KW-0040">ANK repeat</keyword>
<dbReference type="RefSeq" id="WP_229724035.1">
    <property type="nucleotide sequence ID" value="NZ_BMDP01000002.1"/>
</dbReference>
<evidence type="ECO:0008006" key="7">
    <source>
        <dbReference type="Google" id="ProtNLM"/>
    </source>
</evidence>
<dbReference type="Pfam" id="PF12796">
    <property type="entry name" value="Ank_2"/>
    <property type="match status" value="1"/>
</dbReference>
<evidence type="ECO:0000256" key="3">
    <source>
        <dbReference type="PROSITE-ProRule" id="PRU00023"/>
    </source>
</evidence>
<protein>
    <recommendedName>
        <fullName evidence="7">Ankyrin repeat domain-containing protein</fullName>
    </recommendedName>
</protein>
<dbReference type="SUPFAM" id="SSF48403">
    <property type="entry name" value="Ankyrin repeat"/>
    <property type="match status" value="1"/>
</dbReference>
<dbReference type="InterPro" id="IPR036770">
    <property type="entry name" value="Ankyrin_rpt-contain_sf"/>
</dbReference>
<dbReference type="Gene3D" id="1.25.40.20">
    <property type="entry name" value="Ankyrin repeat-containing domain"/>
    <property type="match status" value="1"/>
</dbReference>
<comment type="caution">
    <text evidence="5">The sequence shown here is derived from an EMBL/GenBank/DDBJ whole genome shotgun (WGS) entry which is preliminary data.</text>
</comment>
<keyword evidence="6" id="KW-1185">Reference proteome</keyword>
<reference evidence="5" key="1">
    <citation type="journal article" date="2014" name="Int. J. Syst. Evol. Microbiol.">
        <title>Complete genome sequence of Corynebacterium casei LMG S-19264T (=DSM 44701T), isolated from a smear-ripened cheese.</title>
        <authorList>
            <consortium name="US DOE Joint Genome Institute (JGI-PGF)"/>
            <person name="Walter F."/>
            <person name="Albersmeier A."/>
            <person name="Kalinowski J."/>
            <person name="Ruckert C."/>
        </authorList>
    </citation>
    <scope>NUCLEOTIDE SEQUENCE</scope>
    <source>
        <strain evidence="5">CCM 7664</strain>
    </source>
</reference>
<dbReference type="PROSITE" id="PS50297">
    <property type="entry name" value="ANK_REP_REGION"/>
    <property type="match status" value="3"/>
</dbReference>
<keyword evidence="1" id="KW-0677">Repeat</keyword>
<feature type="chain" id="PRO_5035313047" description="Ankyrin repeat domain-containing protein" evidence="4">
    <location>
        <begin position="40"/>
        <end position="234"/>
    </location>
</feature>
<evidence type="ECO:0000313" key="5">
    <source>
        <dbReference type="EMBL" id="GGI54645.1"/>
    </source>
</evidence>
<evidence type="ECO:0000313" key="6">
    <source>
        <dbReference type="Proteomes" id="UP000627205"/>
    </source>
</evidence>
<proteinExistence type="predicted"/>
<dbReference type="InterPro" id="IPR002110">
    <property type="entry name" value="Ankyrin_rpt"/>
</dbReference>
<dbReference type="Proteomes" id="UP000627205">
    <property type="component" value="Unassembled WGS sequence"/>
</dbReference>
<dbReference type="PANTHER" id="PTHR24198:SF165">
    <property type="entry name" value="ANKYRIN REPEAT-CONTAINING PROTEIN-RELATED"/>
    <property type="match status" value="1"/>
</dbReference>
<feature type="repeat" description="ANK" evidence="3">
    <location>
        <begin position="108"/>
        <end position="140"/>
    </location>
</feature>
<feature type="signal peptide" evidence="4">
    <location>
        <begin position="1"/>
        <end position="39"/>
    </location>
</feature>
<dbReference type="AlphaFoldDB" id="A0A8J3B442"/>
<keyword evidence="4" id="KW-0732">Signal</keyword>